<reference evidence="2 3" key="1">
    <citation type="journal article" date="2016" name="Mol. Biol. Evol.">
        <title>Comparative Genomics of Early-Diverging Mushroom-Forming Fungi Provides Insights into the Origins of Lignocellulose Decay Capabilities.</title>
        <authorList>
            <person name="Nagy L.G."/>
            <person name="Riley R."/>
            <person name="Tritt A."/>
            <person name="Adam C."/>
            <person name="Daum C."/>
            <person name="Floudas D."/>
            <person name="Sun H."/>
            <person name="Yadav J.S."/>
            <person name="Pangilinan J."/>
            <person name="Larsson K.H."/>
            <person name="Matsuura K."/>
            <person name="Barry K."/>
            <person name="Labutti K."/>
            <person name="Kuo R."/>
            <person name="Ohm R.A."/>
            <person name="Bhattacharya S.S."/>
            <person name="Shirouzu T."/>
            <person name="Yoshinaga Y."/>
            <person name="Martin F.M."/>
            <person name="Grigoriev I.V."/>
            <person name="Hibbett D.S."/>
        </authorList>
    </citation>
    <scope>NUCLEOTIDE SEQUENCE [LARGE SCALE GENOMIC DNA]</scope>
    <source>
        <strain evidence="2 3">HHB9708</strain>
    </source>
</reference>
<organism evidence="2 3">
    <name type="scientific">Sistotremastrum niveocremeum HHB9708</name>
    <dbReference type="NCBI Taxonomy" id="1314777"/>
    <lineage>
        <taxon>Eukaryota</taxon>
        <taxon>Fungi</taxon>
        <taxon>Dikarya</taxon>
        <taxon>Basidiomycota</taxon>
        <taxon>Agaricomycotina</taxon>
        <taxon>Agaricomycetes</taxon>
        <taxon>Sistotremastrales</taxon>
        <taxon>Sistotremastraceae</taxon>
        <taxon>Sertulicium</taxon>
        <taxon>Sertulicium niveocremeum</taxon>
    </lineage>
</organism>
<evidence type="ECO:0000313" key="2">
    <source>
        <dbReference type="EMBL" id="KZS87813.1"/>
    </source>
</evidence>
<evidence type="ECO:0000256" key="1">
    <source>
        <dbReference type="SAM" id="Coils"/>
    </source>
</evidence>
<feature type="coiled-coil region" evidence="1">
    <location>
        <begin position="130"/>
        <end position="157"/>
    </location>
</feature>
<evidence type="ECO:0000313" key="3">
    <source>
        <dbReference type="Proteomes" id="UP000076722"/>
    </source>
</evidence>
<keyword evidence="3" id="KW-1185">Reference proteome</keyword>
<sequence length="231" mass="26095">MTTRTLMSPQPEAEALQEILVTMKSALGTLGLRFDALGEQTARVSAMAPAMENAQQMASLRRQLAAQDKRQEDRLEEIKYLLKDVLKEQIIEHLKKQVEAQIADTIAAEVQESVAAELKDHIPASLQDQVMEHKRQLDEVQRALHNSEARRANALLRSTHLQDPLHPLLMSNDEVSPRFPKDLSGLFALDSTTAKALAEDYELPDVSESRERNLNRLMVFLGVAYQMVWFP</sequence>
<gene>
    <name evidence="2" type="ORF">SISNIDRAFT_419069</name>
</gene>
<dbReference type="Proteomes" id="UP000076722">
    <property type="component" value="Unassembled WGS sequence"/>
</dbReference>
<dbReference type="EMBL" id="KV419444">
    <property type="protein sequence ID" value="KZS87813.1"/>
    <property type="molecule type" value="Genomic_DNA"/>
</dbReference>
<protein>
    <submittedName>
        <fullName evidence="2">Uncharacterized protein</fullName>
    </submittedName>
</protein>
<name>A0A164NL68_9AGAM</name>
<proteinExistence type="predicted"/>
<keyword evidence="1" id="KW-0175">Coiled coil</keyword>
<dbReference type="AlphaFoldDB" id="A0A164NL68"/>
<dbReference type="OrthoDB" id="3235759at2759"/>
<accession>A0A164NL68</accession>